<feature type="binding site" evidence="14">
    <location>
        <position position="164"/>
    </location>
    <ligand>
        <name>(S)-2,3,4,5-tetrahydrodipicolinate</name>
        <dbReference type="ChEBI" id="CHEBI:16845"/>
    </ligand>
</feature>
<dbReference type="FunFam" id="3.30.360.10:FF:000004">
    <property type="entry name" value="4-hydroxy-tetrahydrodipicolinate reductase"/>
    <property type="match status" value="1"/>
</dbReference>
<dbReference type="Pfam" id="PF01113">
    <property type="entry name" value="DapB_N"/>
    <property type="match status" value="1"/>
</dbReference>
<evidence type="ECO:0000256" key="5">
    <source>
        <dbReference type="ARBA" id="ARBA00022857"/>
    </source>
</evidence>
<evidence type="ECO:0000256" key="8">
    <source>
        <dbReference type="ARBA" id="ARBA00023027"/>
    </source>
</evidence>
<dbReference type="PROSITE" id="PS01298">
    <property type="entry name" value="DAPB"/>
    <property type="match status" value="1"/>
</dbReference>
<dbReference type="PIRSF" id="PIRSF000161">
    <property type="entry name" value="DHPR"/>
    <property type="match status" value="1"/>
</dbReference>
<dbReference type="Gene3D" id="3.30.360.10">
    <property type="entry name" value="Dihydrodipicolinate Reductase, domain 2"/>
    <property type="match status" value="1"/>
</dbReference>
<feature type="active site" description="Proton donor/acceptor" evidence="14">
    <location>
        <position position="163"/>
    </location>
</feature>
<feature type="domain" description="Dihydrodipicolinate reductase C-terminal" evidence="16">
    <location>
        <begin position="136"/>
        <end position="272"/>
    </location>
</feature>
<protein>
    <recommendedName>
        <fullName evidence="11 14">4-hydroxy-tetrahydrodipicolinate reductase</fullName>
        <shortName evidence="14">HTPA reductase</shortName>
        <ecNumber evidence="11 14">1.17.1.8</ecNumber>
    </recommendedName>
</protein>
<keyword evidence="4 14" id="KW-0028">Amino-acid biosynthesis</keyword>
<evidence type="ECO:0000256" key="10">
    <source>
        <dbReference type="ARBA" id="ARBA00037922"/>
    </source>
</evidence>
<dbReference type="InterPro" id="IPR023940">
    <property type="entry name" value="DHDPR_bac"/>
</dbReference>
<evidence type="ECO:0000256" key="3">
    <source>
        <dbReference type="ARBA" id="ARBA00022490"/>
    </source>
</evidence>
<dbReference type="EC" id="1.17.1.8" evidence="11 14"/>
<feature type="binding site" evidence="14">
    <location>
        <begin position="106"/>
        <end position="108"/>
    </location>
    <ligand>
        <name>NAD(+)</name>
        <dbReference type="ChEBI" id="CHEBI:57540"/>
    </ligand>
</feature>
<dbReference type="CDD" id="cd02274">
    <property type="entry name" value="DHDPR_N"/>
    <property type="match status" value="1"/>
</dbReference>
<name>A0AAD2PRN5_FAUOS</name>
<comment type="catalytic activity">
    <reaction evidence="13 14">
        <text>(S)-2,3,4,5-tetrahydrodipicolinate + NAD(+) + H2O = (2S,4S)-4-hydroxy-2,3,4,5-tetrahydrodipicolinate + NADH + H(+)</text>
        <dbReference type="Rhea" id="RHEA:35323"/>
        <dbReference type="ChEBI" id="CHEBI:15377"/>
        <dbReference type="ChEBI" id="CHEBI:15378"/>
        <dbReference type="ChEBI" id="CHEBI:16845"/>
        <dbReference type="ChEBI" id="CHEBI:57540"/>
        <dbReference type="ChEBI" id="CHEBI:57945"/>
        <dbReference type="ChEBI" id="CHEBI:67139"/>
        <dbReference type="EC" id="1.17.1.8"/>
    </reaction>
</comment>
<keyword evidence="7 14" id="KW-0560">Oxidoreductase</keyword>
<dbReference type="AlphaFoldDB" id="A0AAD2PRN5"/>
<evidence type="ECO:0000256" key="13">
    <source>
        <dbReference type="ARBA" id="ARBA00049396"/>
    </source>
</evidence>
<organism evidence="17">
    <name type="scientific">Faucicola osloensis</name>
    <name type="common">Moraxella osloensis</name>
    <dbReference type="NCBI Taxonomy" id="34062"/>
    <lineage>
        <taxon>Bacteria</taxon>
        <taxon>Pseudomonadati</taxon>
        <taxon>Pseudomonadota</taxon>
        <taxon>Gammaproteobacteria</taxon>
        <taxon>Moraxellales</taxon>
        <taxon>Moraxellaceae</taxon>
        <taxon>Faucicola</taxon>
    </lineage>
</organism>
<feature type="binding site" evidence="14">
    <location>
        <begin position="173"/>
        <end position="174"/>
    </location>
    <ligand>
        <name>(S)-2,3,4,5-tetrahydrodipicolinate</name>
        <dbReference type="ChEBI" id="CHEBI:16845"/>
    </ligand>
</feature>
<comment type="catalytic activity">
    <reaction evidence="12 14">
        <text>(S)-2,3,4,5-tetrahydrodipicolinate + NADP(+) + H2O = (2S,4S)-4-hydroxy-2,3,4,5-tetrahydrodipicolinate + NADPH + H(+)</text>
        <dbReference type="Rhea" id="RHEA:35331"/>
        <dbReference type="ChEBI" id="CHEBI:15377"/>
        <dbReference type="ChEBI" id="CHEBI:15378"/>
        <dbReference type="ChEBI" id="CHEBI:16845"/>
        <dbReference type="ChEBI" id="CHEBI:57783"/>
        <dbReference type="ChEBI" id="CHEBI:58349"/>
        <dbReference type="ChEBI" id="CHEBI:67139"/>
        <dbReference type="EC" id="1.17.1.8"/>
    </reaction>
</comment>
<gene>
    <name evidence="14" type="primary">dapB</name>
    <name evidence="17" type="ORF">YHS_12425</name>
</gene>
<evidence type="ECO:0000256" key="4">
    <source>
        <dbReference type="ARBA" id="ARBA00022605"/>
    </source>
</evidence>
<dbReference type="HAMAP" id="MF_00102">
    <property type="entry name" value="DapB"/>
    <property type="match status" value="1"/>
</dbReference>
<dbReference type="PANTHER" id="PTHR20836:SF0">
    <property type="entry name" value="4-HYDROXY-TETRAHYDRODIPICOLINATE REDUCTASE 1, CHLOROPLASTIC-RELATED"/>
    <property type="match status" value="1"/>
</dbReference>
<feature type="binding site" evidence="14">
    <location>
        <position position="42"/>
    </location>
    <ligand>
        <name>NAD(+)</name>
        <dbReference type="ChEBI" id="CHEBI:57540"/>
    </ligand>
</feature>
<evidence type="ECO:0000259" key="15">
    <source>
        <dbReference type="Pfam" id="PF01113"/>
    </source>
</evidence>
<keyword evidence="3 14" id="KW-0963">Cytoplasm</keyword>
<dbReference type="NCBIfam" id="TIGR00036">
    <property type="entry name" value="dapB"/>
    <property type="match status" value="1"/>
</dbReference>
<evidence type="ECO:0000256" key="7">
    <source>
        <dbReference type="ARBA" id="ARBA00023002"/>
    </source>
</evidence>
<dbReference type="InterPro" id="IPR000846">
    <property type="entry name" value="DapB_N"/>
</dbReference>
<comment type="similarity">
    <text evidence="2 14">Belongs to the DapB family.</text>
</comment>
<dbReference type="SUPFAM" id="SSF55347">
    <property type="entry name" value="Glyceraldehyde-3-phosphate dehydrogenase-like, C-terminal domain"/>
    <property type="match status" value="1"/>
</dbReference>
<evidence type="ECO:0000256" key="2">
    <source>
        <dbReference type="ARBA" id="ARBA00006642"/>
    </source>
</evidence>
<comment type="function">
    <text evidence="14">Catalyzes the conversion of 4-hydroxy-tetrahydrodipicolinate (HTPA) to tetrahydrodipicolinate.</text>
</comment>
<comment type="caution">
    <text evidence="14">Was originally thought to be a dihydrodipicolinate reductase (DHDPR), catalyzing the conversion of dihydrodipicolinate to tetrahydrodipicolinate. However, it was shown in E.coli that the substrate of the enzymatic reaction is not dihydrodipicolinate (DHDP) but in fact (2S,4S)-4-hydroxy-2,3,4,5-tetrahydrodipicolinic acid (HTPA), the product released by the DapA-catalyzed reaction.</text>
</comment>
<dbReference type="GO" id="GO:0019877">
    <property type="term" value="P:diaminopimelate biosynthetic process"/>
    <property type="evidence" value="ECO:0007669"/>
    <property type="project" value="UniProtKB-UniRule"/>
</dbReference>
<reference evidence="17" key="1">
    <citation type="submission" date="2017-11" db="EMBL/GenBank/DDBJ databases">
        <title>Complete Genome Sequence from Moraxella oslensis YHS isolated from human skin.</title>
        <authorList>
            <person name="Lee K."/>
            <person name="Lim J.Y."/>
            <person name="Hwang I."/>
        </authorList>
    </citation>
    <scope>NUCLEOTIDE SEQUENCE</scope>
    <source>
        <strain evidence="17">YHS</strain>
    </source>
</reference>
<dbReference type="EMBL" id="CP024176">
    <property type="protein sequence ID" value="ATW70847.1"/>
    <property type="molecule type" value="Genomic_DNA"/>
</dbReference>
<evidence type="ECO:0000256" key="9">
    <source>
        <dbReference type="ARBA" id="ARBA00023154"/>
    </source>
</evidence>
<dbReference type="GO" id="GO:0005829">
    <property type="term" value="C:cytosol"/>
    <property type="evidence" value="ECO:0007669"/>
    <property type="project" value="TreeGrafter"/>
</dbReference>
<dbReference type="FunFam" id="3.40.50.720:FF:000048">
    <property type="entry name" value="4-hydroxy-tetrahydrodipicolinate reductase"/>
    <property type="match status" value="1"/>
</dbReference>
<evidence type="ECO:0000313" key="17">
    <source>
        <dbReference type="EMBL" id="ATW70847.1"/>
    </source>
</evidence>
<accession>A0AAD2PRN5</accession>
<dbReference type="SUPFAM" id="SSF51735">
    <property type="entry name" value="NAD(P)-binding Rossmann-fold domains"/>
    <property type="match status" value="1"/>
</dbReference>
<comment type="subcellular location">
    <subcellularLocation>
        <location evidence="1 14">Cytoplasm</location>
    </subcellularLocation>
</comment>
<evidence type="ECO:0000256" key="14">
    <source>
        <dbReference type="HAMAP-Rule" id="MF_00102"/>
    </source>
</evidence>
<feature type="active site" description="Proton donor" evidence="14">
    <location>
        <position position="167"/>
    </location>
</feature>
<evidence type="ECO:0000256" key="1">
    <source>
        <dbReference type="ARBA" id="ARBA00004496"/>
    </source>
</evidence>
<evidence type="ECO:0000256" key="12">
    <source>
        <dbReference type="ARBA" id="ARBA00049080"/>
    </source>
</evidence>
<evidence type="ECO:0000256" key="11">
    <source>
        <dbReference type="ARBA" id="ARBA00038983"/>
    </source>
</evidence>
<keyword evidence="9 14" id="KW-0457">Lysine biosynthesis</keyword>
<feature type="binding site" evidence="14">
    <location>
        <begin position="130"/>
        <end position="133"/>
    </location>
    <ligand>
        <name>NAD(+)</name>
        <dbReference type="ChEBI" id="CHEBI:57540"/>
    </ligand>
</feature>
<keyword evidence="5 14" id="KW-0521">NADP</keyword>
<dbReference type="GO" id="GO:0016726">
    <property type="term" value="F:oxidoreductase activity, acting on CH or CH2 groups, NAD or NADP as acceptor"/>
    <property type="evidence" value="ECO:0007669"/>
    <property type="project" value="UniProtKB-UniRule"/>
</dbReference>
<dbReference type="GO" id="GO:0009089">
    <property type="term" value="P:lysine biosynthetic process via diaminopimelate"/>
    <property type="evidence" value="ECO:0007669"/>
    <property type="project" value="UniProtKB-UniRule"/>
</dbReference>
<dbReference type="Gene3D" id="3.40.50.720">
    <property type="entry name" value="NAD(P)-binding Rossmann-like Domain"/>
    <property type="match status" value="1"/>
</dbReference>
<comment type="subunit">
    <text evidence="14">Homotetramer.</text>
</comment>
<dbReference type="GO" id="GO:0050661">
    <property type="term" value="F:NADP binding"/>
    <property type="evidence" value="ECO:0007669"/>
    <property type="project" value="UniProtKB-UniRule"/>
</dbReference>
<evidence type="ECO:0000256" key="6">
    <source>
        <dbReference type="ARBA" id="ARBA00022915"/>
    </source>
</evidence>
<proteinExistence type="inferred from homology"/>
<keyword evidence="6 14" id="KW-0220">Diaminopimelate biosynthesis</keyword>
<keyword evidence="8 14" id="KW-0520">NAD</keyword>
<feature type="binding site" evidence="14">
    <location>
        <position position="43"/>
    </location>
    <ligand>
        <name>NADP(+)</name>
        <dbReference type="ChEBI" id="CHEBI:58349"/>
    </ligand>
</feature>
<sequence>MGEIKDKQMVKIGVIGAGGRMGRMLIQAVAQNPQTTLAGAIERQGSSLLGVDAGELVNLEKTNVALVDDLAGVIHDIDVLIDFSLPESTAKNLQLCADQGVNMVIGTTGLNDEQNAILKQASEKIAIVYAGNYSTGVNLTLKLLEMAAKAFGDSADVEVIEAHHKHKIDAPSGTAYMMAEAVAKGRGQNLKDVAIYGREGQTGARKAGEIAIHAIRGGEIVGDHTVMFIADGEMVEITHKARERMTFAAGAVRAAVWVNEQQTGQFDMQDVLGLKD</sequence>
<dbReference type="InterPro" id="IPR022664">
    <property type="entry name" value="DapB_N_CS"/>
</dbReference>
<dbReference type="Pfam" id="PF05173">
    <property type="entry name" value="DapB_C"/>
    <property type="match status" value="1"/>
</dbReference>
<feature type="binding site" evidence="14">
    <location>
        <begin position="16"/>
        <end position="21"/>
    </location>
    <ligand>
        <name>NAD(+)</name>
        <dbReference type="ChEBI" id="CHEBI:57540"/>
    </ligand>
</feature>
<comment type="pathway">
    <text evidence="10 14">Amino-acid biosynthesis; L-lysine biosynthesis via DAP pathway; (S)-tetrahydrodipicolinate from L-aspartate: step 4/4.</text>
</comment>
<dbReference type="InterPro" id="IPR022663">
    <property type="entry name" value="DapB_C"/>
</dbReference>
<evidence type="ECO:0000259" key="16">
    <source>
        <dbReference type="Pfam" id="PF05173"/>
    </source>
</evidence>
<dbReference type="PANTHER" id="PTHR20836">
    <property type="entry name" value="DIHYDRODIPICOLINATE REDUCTASE"/>
    <property type="match status" value="1"/>
</dbReference>
<dbReference type="GO" id="GO:0008839">
    <property type="term" value="F:4-hydroxy-tetrahydrodipicolinate reductase"/>
    <property type="evidence" value="ECO:0007669"/>
    <property type="project" value="UniProtKB-UniRule"/>
</dbReference>
<feature type="domain" description="Dihydrodipicolinate reductase N-terminal" evidence="15">
    <location>
        <begin position="10"/>
        <end position="133"/>
    </location>
</feature>
<dbReference type="GO" id="GO:0051287">
    <property type="term" value="F:NAD binding"/>
    <property type="evidence" value="ECO:0007669"/>
    <property type="project" value="UniProtKB-UniRule"/>
</dbReference>
<dbReference type="InterPro" id="IPR036291">
    <property type="entry name" value="NAD(P)-bd_dom_sf"/>
</dbReference>